<evidence type="ECO:0000313" key="2">
    <source>
        <dbReference type="EMBL" id="SPT56070.1"/>
    </source>
</evidence>
<gene>
    <name evidence="2" type="ORF">NCTC9935_01590</name>
</gene>
<protein>
    <submittedName>
        <fullName evidence="2">Uncharacterized protein</fullName>
    </submittedName>
</protein>
<name>A0A2X0UK94_9ACTO</name>
<evidence type="ECO:0000313" key="3">
    <source>
        <dbReference type="Proteomes" id="UP000250192"/>
    </source>
</evidence>
<feature type="region of interest" description="Disordered" evidence="1">
    <location>
        <begin position="92"/>
        <end position="115"/>
    </location>
</feature>
<keyword evidence="3" id="KW-1185">Reference proteome</keyword>
<reference evidence="2 3" key="1">
    <citation type="submission" date="2018-06" db="EMBL/GenBank/DDBJ databases">
        <authorList>
            <consortium name="Pathogen Informatics"/>
            <person name="Doyle S."/>
        </authorList>
    </citation>
    <scope>NUCLEOTIDE SEQUENCE [LARGE SCALE GENOMIC DNA]</scope>
    <source>
        <strain evidence="2 3">NCTC9935</strain>
    </source>
</reference>
<dbReference type="EMBL" id="UAPR01000006">
    <property type="protein sequence ID" value="SPT56070.1"/>
    <property type="molecule type" value="Genomic_DNA"/>
</dbReference>
<proteinExistence type="predicted"/>
<dbReference type="RefSeq" id="WP_111824073.1">
    <property type="nucleotide sequence ID" value="NZ_CBDERX010000054.1"/>
</dbReference>
<dbReference type="AlphaFoldDB" id="A0A2X0UK94"/>
<dbReference type="OrthoDB" id="3256090at2"/>
<evidence type="ECO:0000256" key="1">
    <source>
        <dbReference type="SAM" id="MobiDB-lite"/>
    </source>
</evidence>
<accession>A0A2X0UK94</accession>
<feature type="region of interest" description="Disordered" evidence="1">
    <location>
        <begin position="21"/>
        <end position="54"/>
    </location>
</feature>
<dbReference type="GeneID" id="93757926"/>
<sequence length="137" mass="15885">MTNQDYFTRIEELMRSLRDVSESITRERQQDERDNAEHRQERAEAARNGELGADWKEIQERIDKGETTLSDVFSGKDTSEAADALRQTAQQNIARAMRQAREEAEEEDEEDPFAALQESLAAMSEETQQRLRTMRGF</sequence>
<dbReference type="Proteomes" id="UP000250192">
    <property type="component" value="Unassembled WGS sequence"/>
</dbReference>
<feature type="compositionally biased region" description="Acidic residues" evidence="1">
    <location>
        <begin position="103"/>
        <end position="112"/>
    </location>
</feature>
<organism evidence="2 3">
    <name type="scientific">Schaalia odontolytica</name>
    <dbReference type="NCBI Taxonomy" id="1660"/>
    <lineage>
        <taxon>Bacteria</taxon>
        <taxon>Bacillati</taxon>
        <taxon>Actinomycetota</taxon>
        <taxon>Actinomycetes</taxon>
        <taxon>Actinomycetales</taxon>
        <taxon>Actinomycetaceae</taxon>
        <taxon>Schaalia</taxon>
    </lineage>
</organism>